<evidence type="ECO:0000256" key="2">
    <source>
        <dbReference type="SAM" id="Phobius"/>
    </source>
</evidence>
<keyword evidence="2" id="KW-0472">Membrane</keyword>
<dbReference type="Proteomes" id="UP000235093">
    <property type="component" value="Unassembled WGS sequence"/>
</dbReference>
<feature type="coiled-coil region" evidence="1">
    <location>
        <begin position="3"/>
        <end position="56"/>
    </location>
</feature>
<accession>A0A2N5PQ56</accession>
<dbReference type="InterPro" id="IPR025377">
    <property type="entry name" value="DUF4367"/>
</dbReference>
<evidence type="ECO:0000256" key="1">
    <source>
        <dbReference type="SAM" id="Coils"/>
    </source>
</evidence>
<keyword evidence="2" id="KW-0812">Transmembrane</keyword>
<comment type="caution">
    <text evidence="5">The sequence shown here is derived from an EMBL/GenBank/DDBJ whole genome shotgun (WGS) entry which is preliminary data.</text>
</comment>
<evidence type="ECO:0000313" key="4">
    <source>
        <dbReference type="EMBL" id="MCZ0688841.1"/>
    </source>
</evidence>
<organism evidence="5 6">
    <name type="scientific">Mediterraneibacter gnavus</name>
    <name type="common">Ruminococcus gnavus</name>
    <dbReference type="NCBI Taxonomy" id="33038"/>
    <lineage>
        <taxon>Bacteria</taxon>
        <taxon>Bacillati</taxon>
        <taxon>Bacillota</taxon>
        <taxon>Clostridia</taxon>
        <taxon>Lachnospirales</taxon>
        <taxon>Lachnospiraceae</taxon>
        <taxon>Mediterraneibacter</taxon>
    </lineage>
</organism>
<keyword evidence="1" id="KW-0175">Coiled coil</keyword>
<feature type="transmembrane region" description="Helical" evidence="2">
    <location>
        <begin position="72"/>
        <end position="92"/>
    </location>
</feature>
<dbReference type="Pfam" id="PF14285">
    <property type="entry name" value="DUF4367"/>
    <property type="match status" value="1"/>
</dbReference>
<protein>
    <submittedName>
        <fullName evidence="4">DUF4367 domain-containing protein</fullName>
    </submittedName>
</protein>
<evidence type="ECO:0000313" key="5">
    <source>
        <dbReference type="EMBL" id="PLT77276.1"/>
    </source>
</evidence>
<name>A0A2N5PQ56_MEDGN</name>
<proteinExistence type="predicted"/>
<dbReference type="EMBL" id="NIHT01000002">
    <property type="protein sequence ID" value="PLT77276.1"/>
    <property type="molecule type" value="Genomic_DNA"/>
</dbReference>
<dbReference type="RefSeq" id="WP_101883715.1">
    <property type="nucleotide sequence ID" value="NZ_CP176629.1"/>
</dbReference>
<gene>
    <name evidence="5" type="ORF">CDL23_01400</name>
    <name evidence="4" type="ORF">OZZ16_02735</name>
</gene>
<keyword evidence="2" id="KW-1133">Transmembrane helix</keyword>
<sequence length="260" mass="30294">MKKKNVLSLHEETEKEAAKIEKEILKDSKLEEIKVSDEMEKRLAEQIQAYEKTQSQKKKKLHRHSPLFRRRVMVAVAVLMIAAVATSVTAVGSKSYLKEIIEKFTGETGQASVINVEDMDTQASESADETQVYREVKKELGIQAVRIQYKPKGMRLQKYILDKEQRRAQIFYEYKGEVVWYSIYMNAEDSSLGQKESDGIIDEFTIENNMKKINVTEYQVKGYEETGFLAEFEDYGVHYQLRGMMERDELEKVLKNLKFF</sequence>
<reference evidence="4" key="2">
    <citation type="submission" date="2022-11" db="EMBL/GenBank/DDBJ databases">
        <title>Temperate bacteriophages infecting mucin-degrading bacterium Ruminococcus gnavus from the human gut.</title>
        <authorList>
            <person name="Buttimer C."/>
        </authorList>
    </citation>
    <scope>NUCLEOTIDE SEQUENCE</scope>
    <source>
        <strain evidence="4">CCUG 52279</strain>
    </source>
</reference>
<dbReference type="EMBL" id="JAPRBD010000002">
    <property type="protein sequence ID" value="MCZ0688841.1"/>
    <property type="molecule type" value="Genomic_DNA"/>
</dbReference>
<reference evidence="5 6" key="1">
    <citation type="journal article" date="2017" name="Genome Med.">
        <title>A novel Ruminococcus gnavus clade enriched in inflammatory bowel disease patients.</title>
        <authorList>
            <person name="Hall A.B."/>
            <person name="Yassour M."/>
            <person name="Sauk J."/>
            <person name="Garner A."/>
            <person name="Jiang X."/>
            <person name="Arthur T."/>
            <person name="Lagoudas G.K."/>
            <person name="Vatanen T."/>
            <person name="Fornelos N."/>
            <person name="Wilson R."/>
            <person name="Bertha M."/>
            <person name="Cohen M."/>
            <person name="Garber J."/>
            <person name="Khalili H."/>
            <person name="Gevers D."/>
            <person name="Ananthakrishnan A.N."/>
            <person name="Kugathasan S."/>
            <person name="Lander E.S."/>
            <person name="Blainey P."/>
            <person name="Vlamakis H."/>
            <person name="Xavier R.J."/>
            <person name="Huttenhower C."/>
        </authorList>
    </citation>
    <scope>NUCLEOTIDE SEQUENCE [LARGE SCALE GENOMIC DNA]</scope>
    <source>
        <strain evidence="5 6">RJX1125</strain>
    </source>
</reference>
<feature type="domain" description="DUF4367" evidence="3">
    <location>
        <begin position="145"/>
        <end position="257"/>
    </location>
</feature>
<dbReference type="AlphaFoldDB" id="A0A2N5PQ56"/>
<dbReference type="Proteomes" id="UP001076974">
    <property type="component" value="Unassembled WGS sequence"/>
</dbReference>
<evidence type="ECO:0000313" key="6">
    <source>
        <dbReference type="Proteomes" id="UP000235093"/>
    </source>
</evidence>
<evidence type="ECO:0000259" key="3">
    <source>
        <dbReference type="Pfam" id="PF14285"/>
    </source>
</evidence>
<dbReference type="STRING" id="33038.GCA_900067245_02094"/>